<gene>
    <name evidence="4" type="ORF">SAMN04487947_1642</name>
</gene>
<evidence type="ECO:0000256" key="1">
    <source>
        <dbReference type="RuleBase" id="RU003651"/>
    </source>
</evidence>
<dbReference type="AlphaFoldDB" id="A0A1I6GTT2"/>
<dbReference type="InterPro" id="IPR003959">
    <property type="entry name" value="ATPase_AAA_core"/>
</dbReference>
<dbReference type="SMART" id="SM00382">
    <property type="entry name" value="AAA"/>
    <property type="match status" value="1"/>
</dbReference>
<dbReference type="GO" id="GO:0005524">
    <property type="term" value="F:ATP binding"/>
    <property type="evidence" value="ECO:0007669"/>
    <property type="project" value="UniProtKB-KW"/>
</dbReference>
<evidence type="ECO:0000313" key="5">
    <source>
        <dbReference type="Proteomes" id="UP000198531"/>
    </source>
</evidence>
<dbReference type="PANTHER" id="PTHR23074:SF83">
    <property type="entry name" value="VACUOLAR PROTEIN SORTING-ASSOCIATED PROTEIN 4A"/>
    <property type="match status" value="1"/>
</dbReference>
<feature type="compositionally biased region" description="Basic and acidic residues" evidence="2">
    <location>
        <begin position="167"/>
        <end position="181"/>
    </location>
</feature>
<dbReference type="EMBL" id="FOYT01000001">
    <property type="protein sequence ID" value="SFR45578.1"/>
    <property type="molecule type" value="Genomic_DNA"/>
</dbReference>
<organism evidence="4 5">
    <name type="scientific">Halogeometricum rufum</name>
    <dbReference type="NCBI Taxonomy" id="553469"/>
    <lineage>
        <taxon>Archaea</taxon>
        <taxon>Methanobacteriati</taxon>
        <taxon>Methanobacteriota</taxon>
        <taxon>Stenosarchaea group</taxon>
        <taxon>Halobacteria</taxon>
        <taxon>Halobacteriales</taxon>
        <taxon>Haloferacaceae</taxon>
        <taxon>Halogeometricum</taxon>
    </lineage>
</organism>
<keyword evidence="1" id="KW-0547">Nucleotide-binding</keyword>
<dbReference type="CDD" id="cd19481">
    <property type="entry name" value="RecA-like_protease"/>
    <property type="match status" value="1"/>
</dbReference>
<evidence type="ECO:0000256" key="2">
    <source>
        <dbReference type="SAM" id="MobiDB-lite"/>
    </source>
</evidence>
<dbReference type="Proteomes" id="UP000198531">
    <property type="component" value="Unassembled WGS sequence"/>
</dbReference>
<dbReference type="GO" id="GO:0016887">
    <property type="term" value="F:ATP hydrolysis activity"/>
    <property type="evidence" value="ECO:0007669"/>
    <property type="project" value="InterPro"/>
</dbReference>
<sequence>MNREKLTLITNDNEPTSHVRVGRSRVSPSTDVVQVSYRGQSAYFRVQTEDDRVANKIRNRGYVHGNVAPILGGSDDVGRKCLVDSSATIRDVPACSTAKLYAPGTDEDQLTSALVDSQYLLHEIEEVPKFGPDGFSFTVVEMDPSGYSTLRVTPETEFEFVDEGEWAEQRRERKTQSRGADEAGAGGGRGESDDEEPTVDIEPTNPSVSFEEDVAGLESVKQTARMLLSLYDPDVQAQMKELYGGTFASRSGSMLLYGPPGCGKTLVSEAIAYEAKHETDIEARRGDVKFLEVEASDIVSKYMGESEKNIRAVFDQAHDLSSEGFVVLFFDEVETLIPDRSDENLKRSERSLTNAFLQEMNDVEDNLFVIGATNMPFSIDPAATRRFPIQQFIPQPDERVMSQVWQKTLSSLPNAGDIDFERLGRKSTGYTPAEVADRVLGSDLRRELIESVVEDGREPITVTTDYLVEQLESTEPKTVNQYVASVRKQLSDLEGYPELKRYIERQVEELDEPTGGRDGGGSGAELVRQLMQSADGDGDASDPSADGAGEAPSSDGGGGDGAEAGGD</sequence>
<name>A0A1I6GTT2_9EURY</name>
<dbReference type="PROSITE" id="PS00674">
    <property type="entry name" value="AAA"/>
    <property type="match status" value="1"/>
</dbReference>
<dbReference type="InterPro" id="IPR003960">
    <property type="entry name" value="ATPase_AAA_CS"/>
</dbReference>
<dbReference type="RefSeq" id="WP_089806290.1">
    <property type="nucleotide sequence ID" value="NZ_FOYT01000001.1"/>
</dbReference>
<feature type="compositionally biased region" description="Gly residues" evidence="2">
    <location>
        <begin position="555"/>
        <end position="567"/>
    </location>
</feature>
<feature type="domain" description="AAA+ ATPase" evidence="3">
    <location>
        <begin position="250"/>
        <end position="397"/>
    </location>
</feature>
<comment type="similarity">
    <text evidence="1">Belongs to the AAA ATPase family.</text>
</comment>
<dbReference type="STRING" id="553469.SAMN04487947_1642"/>
<dbReference type="Gene3D" id="3.40.50.300">
    <property type="entry name" value="P-loop containing nucleotide triphosphate hydrolases"/>
    <property type="match status" value="1"/>
</dbReference>
<dbReference type="Pfam" id="PF00004">
    <property type="entry name" value="AAA"/>
    <property type="match status" value="1"/>
</dbReference>
<dbReference type="Gene3D" id="1.10.8.60">
    <property type="match status" value="1"/>
</dbReference>
<dbReference type="InterPro" id="IPR050304">
    <property type="entry name" value="MT-severing_AAA_ATPase"/>
</dbReference>
<dbReference type="SUPFAM" id="SSF52540">
    <property type="entry name" value="P-loop containing nucleoside triphosphate hydrolases"/>
    <property type="match status" value="1"/>
</dbReference>
<dbReference type="OrthoDB" id="199365at2157"/>
<evidence type="ECO:0000313" key="4">
    <source>
        <dbReference type="EMBL" id="SFR45578.1"/>
    </source>
</evidence>
<reference evidence="5" key="1">
    <citation type="submission" date="2016-10" db="EMBL/GenBank/DDBJ databases">
        <authorList>
            <person name="Varghese N."/>
            <person name="Submissions S."/>
        </authorList>
    </citation>
    <scope>NUCLEOTIDE SEQUENCE [LARGE SCALE GENOMIC DNA]</scope>
    <source>
        <strain evidence="5">CGMCC 1.7736</strain>
    </source>
</reference>
<keyword evidence="5" id="KW-1185">Reference proteome</keyword>
<feature type="compositionally biased region" description="Low complexity" evidence="2">
    <location>
        <begin position="541"/>
        <end position="554"/>
    </location>
</feature>
<feature type="region of interest" description="Disordered" evidence="2">
    <location>
        <begin position="507"/>
        <end position="567"/>
    </location>
</feature>
<dbReference type="InterPro" id="IPR003593">
    <property type="entry name" value="AAA+_ATPase"/>
</dbReference>
<evidence type="ECO:0000259" key="3">
    <source>
        <dbReference type="SMART" id="SM00382"/>
    </source>
</evidence>
<feature type="region of interest" description="Disordered" evidence="2">
    <location>
        <begin position="161"/>
        <end position="207"/>
    </location>
</feature>
<proteinExistence type="inferred from homology"/>
<protein>
    <submittedName>
        <fullName evidence="4">Transitional endoplasmic reticulum ATPase</fullName>
    </submittedName>
</protein>
<dbReference type="InterPro" id="IPR027417">
    <property type="entry name" value="P-loop_NTPase"/>
</dbReference>
<dbReference type="PANTHER" id="PTHR23074">
    <property type="entry name" value="AAA DOMAIN-CONTAINING"/>
    <property type="match status" value="1"/>
</dbReference>
<accession>A0A1I6GTT2</accession>
<keyword evidence="1" id="KW-0067">ATP-binding</keyword>